<proteinExistence type="inferred from homology"/>
<evidence type="ECO:0000256" key="6">
    <source>
        <dbReference type="ARBA" id="ARBA00022824"/>
    </source>
</evidence>
<dbReference type="GeneID" id="113503188"/>
<comment type="pathway">
    <text evidence="2">Glycolipid biosynthesis; glycosylphosphatidylinositol-anchor biosynthesis.</text>
</comment>
<evidence type="ECO:0000256" key="7">
    <source>
        <dbReference type="ARBA" id="ARBA00022989"/>
    </source>
</evidence>
<keyword evidence="11" id="KW-1185">Reference proteome</keyword>
<evidence type="ECO:0000256" key="10">
    <source>
        <dbReference type="SAM" id="Phobius"/>
    </source>
</evidence>
<gene>
    <name evidence="12" type="primary">LOC113503188</name>
</gene>
<dbReference type="AlphaFoldDB" id="A0A7E5WJ70"/>
<dbReference type="Pfam" id="PF10510">
    <property type="entry name" value="PIG-S"/>
    <property type="match status" value="1"/>
</dbReference>
<evidence type="ECO:0000256" key="4">
    <source>
        <dbReference type="ARBA" id="ARBA00022502"/>
    </source>
</evidence>
<dbReference type="GO" id="GO:0016255">
    <property type="term" value="P:attachment of GPI anchor to protein"/>
    <property type="evidence" value="ECO:0007669"/>
    <property type="project" value="InterPro"/>
</dbReference>
<evidence type="ECO:0000313" key="12">
    <source>
        <dbReference type="RefSeq" id="XP_026740825.1"/>
    </source>
</evidence>
<dbReference type="PANTHER" id="PTHR21072:SF13">
    <property type="entry name" value="GPI TRANSAMIDASE COMPONENT PIG-S"/>
    <property type="match status" value="1"/>
</dbReference>
<evidence type="ECO:0000256" key="3">
    <source>
        <dbReference type="ARBA" id="ARBA00005316"/>
    </source>
</evidence>
<dbReference type="InParanoid" id="A0A7E5WJ70"/>
<keyword evidence="9" id="KW-0325">Glycoprotein</keyword>
<feature type="transmembrane region" description="Helical" evidence="10">
    <location>
        <begin position="16"/>
        <end position="35"/>
    </location>
</feature>
<dbReference type="GO" id="GO:0042765">
    <property type="term" value="C:GPI-anchor transamidase complex"/>
    <property type="evidence" value="ECO:0007669"/>
    <property type="project" value="InterPro"/>
</dbReference>
<dbReference type="GO" id="GO:0006506">
    <property type="term" value="P:GPI anchor biosynthetic process"/>
    <property type="evidence" value="ECO:0007669"/>
    <property type="project" value="UniProtKB-UniPathway"/>
</dbReference>
<keyword evidence="8 10" id="KW-0472">Membrane</keyword>
<evidence type="ECO:0000256" key="9">
    <source>
        <dbReference type="ARBA" id="ARBA00023180"/>
    </source>
</evidence>
<name>A0A7E5WJ70_TRINI</name>
<dbReference type="KEGG" id="tnl:113503188"/>
<dbReference type="UniPathway" id="UPA00196"/>
<feature type="transmembrane region" description="Helical" evidence="10">
    <location>
        <begin position="495"/>
        <end position="520"/>
    </location>
</feature>
<dbReference type="InterPro" id="IPR019540">
    <property type="entry name" value="PtdIno-glycan_biosynth_class_S"/>
</dbReference>
<evidence type="ECO:0000313" key="11">
    <source>
        <dbReference type="Proteomes" id="UP000322000"/>
    </source>
</evidence>
<organism evidence="11 12">
    <name type="scientific">Trichoplusia ni</name>
    <name type="common">Cabbage looper</name>
    <dbReference type="NCBI Taxonomy" id="7111"/>
    <lineage>
        <taxon>Eukaryota</taxon>
        <taxon>Metazoa</taxon>
        <taxon>Ecdysozoa</taxon>
        <taxon>Arthropoda</taxon>
        <taxon>Hexapoda</taxon>
        <taxon>Insecta</taxon>
        <taxon>Pterygota</taxon>
        <taxon>Neoptera</taxon>
        <taxon>Endopterygota</taxon>
        <taxon>Lepidoptera</taxon>
        <taxon>Glossata</taxon>
        <taxon>Ditrysia</taxon>
        <taxon>Noctuoidea</taxon>
        <taxon>Noctuidae</taxon>
        <taxon>Plusiinae</taxon>
        <taxon>Trichoplusia</taxon>
    </lineage>
</organism>
<reference evidence="12" key="1">
    <citation type="submission" date="2025-08" db="UniProtKB">
        <authorList>
            <consortium name="RefSeq"/>
        </authorList>
    </citation>
    <scope>IDENTIFICATION</scope>
</reference>
<keyword evidence="5 10" id="KW-0812">Transmembrane</keyword>
<comment type="similarity">
    <text evidence="3">Belongs to the PIGS family.</text>
</comment>
<keyword evidence="4" id="KW-0337">GPI-anchor biosynthesis</keyword>
<evidence type="ECO:0000256" key="8">
    <source>
        <dbReference type="ARBA" id="ARBA00023136"/>
    </source>
</evidence>
<evidence type="ECO:0000256" key="1">
    <source>
        <dbReference type="ARBA" id="ARBA00004477"/>
    </source>
</evidence>
<dbReference type="OrthoDB" id="28748at2759"/>
<dbReference type="Proteomes" id="UP000322000">
    <property type="component" value="Chromosome 18"/>
</dbReference>
<keyword evidence="7 10" id="KW-1133">Transmembrane helix</keyword>
<evidence type="ECO:0000256" key="5">
    <source>
        <dbReference type="ARBA" id="ARBA00022692"/>
    </source>
</evidence>
<accession>A0A7E5WJ70</accession>
<protein>
    <submittedName>
        <fullName evidence="12">GPI transamidase component PIG-S isoform X1</fullName>
    </submittedName>
</protein>
<sequence>MAKQERKGETEESNRMWASASFVGVLIIIGLPLWWKTTEVYRVSLPFDKISSFDTLPHAITTELSVLANDDATATEIIGLIEHAFKDSDVIKLKISKSIISKQLQSTLEFVADEAEAVEEVGVTFDLTQHNSFYVVQRKPLFQDTWLAGDRVLFFRDAKAATTVVETLKRVVYQTAVLEGAKSETADVARQTRFPPGAGYHIVLSVVHPNPEALDVELDAGEAVEDYIGSFVDELSVLHNFTLKSQWLHLLDFDFQAKEVKDTSEWGRHFSVRTERLHLLLTRLEERAATHVSELPTLNLALYAVRCQAAPLIIYDLNDKKVSSPVQAFMSPKWGGVVLGSPSAGDCRHERAIWRPNVRLIMGTFISQLRKLLGITDAEHITGAHLEPLRSVTPRQWEIDNLLRIRTLEQLTSAERTLQSLAQLLGEISNIVINDDVGASINSAVDSIQRASELMQKGDLVEAYKMSQSAFLAAETAFMEPSLLALLYFPDDQKYAIYIPLFLPIMFPVVLSLKNLLLWFRGKPIHKEKTD</sequence>
<dbReference type="FunCoup" id="A0A7E5WJ70">
    <property type="interactions" value="2042"/>
</dbReference>
<dbReference type="PANTHER" id="PTHR21072">
    <property type="entry name" value="GPI TRANSAMIDASE COMPONENT PIG-S"/>
    <property type="match status" value="1"/>
</dbReference>
<keyword evidence="6" id="KW-0256">Endoplasmic reticulum</keyword>
<comment type="subcellular location">
    <subcellularLocation>
        <location evidence="1">Endoplasmic reticulum membrane</location>
        <topology evidence="1">Multi-pass membrane protein</topology>
    </subcellularLocation>
</comment>
<dbReference type="CTD" id="42979"/>
<evidence type="ECO:0000256" key="2">
    <source>
        <dbReference type="ARBA" id="ARBA00004687"/>
    </source>
</evidence>
<dbReference type="RefSeq" id="XP_026740825.1">
    <property type="nucleotide sequence ID" value="XM_026885024.1"/>
</dbReference>